<evidence type="ECO:0000256" key="5">
    <source>
        <dbReference type="ARBA" id="ARBA00022490"/>
    </source>
</evidence>
<evidence type="ECO:0000313" key="11">
    <source>
        <dbReference type="EMBL" id="TDG01203.1"/>
    </source>
</evidence>
<dbReference type="CDD" id="cd00501">
    <property type="entry name" value="Peptidase_C15"/>
    <property type="match status" value="1"/>
</dbReference>
<dbReference type="EC" id="3.4.19.3" evidence="9"/>
<dbReference type="NCBIfam" id="TIGR00504">
    <property type="entry name" value="pyro_pdase"/>
    <property type="match status" value="1"/>
</dbReference>
<evidence type="ECO:0000256" key="6">
    <source>
        <dbReference type="ARBA" id="ARBA00022670"/>
    </source>
</evidence>
<evidence type="ECO:0000256" key="10">
    <source>
        <dbReference type="PROSITE-ProRule" id="PRU10077"/>
    </source>
</evidence>
<dbReference type="FunFam" id="3.40.630.20:FF:000001">
    <property type="entry name" value="Pyrrolidone-carboxylate peptidase"/>
    <property type="match status" value="1"/>
</dbReference>
<dbReference type="OrthoDB" id="9779738at2"/>
<proteinExistence type="inferred from homology"/>
<dbReference type="InterPro" id="IPR033693">
    <property type="entry name" value="PGPEP1_Glu_AS"/>
</dbReference>
<dbReference type="InterPro" id="IPR016125">
    <property type="entry name" value="Peptidase_C15-like"/>
</dbReference>
<keyword evidence="8" id="KW-0788">Thiol protease</keyword>
<keyword evidence="7 11" id="KW-0378">Hydrolase</keyword>
<dbReference type="InterPro" id="IPR036440">
    <property type="entry name" value="Peptidase_C15-like_sf"/>
</dbReference>
<evidence type="ECO:0000256" key="1">
    <source>
        <dbReference type="ARBA" id="ARBA00001770"/>
    </source>
</evidence>
<dbReference type="Pfam" id="PF01470">
    <property type="entry name" value="Peptidase_C15"/>
    <property type="match status" value="1"/>
</dbReference>
<dbReference type="PANTHER" id="PTHR23402">
    <property type="entry name" value="PROTEASE FAMILY C15 PYROGLUTAMYL-PEPTIDASE I-RELATED"/>
    <property type="match status" value="1"/>
</dbReference>
<sequence length="211" mass="22351">MILLSGFEPFGGDSSNPSWAAAIAARDILRAEGHEVDAIELPCVFGECATILREAINRLRPGLVICLGLAGGRDRLSLERIAINCDDARIPDNAGNRPIDEPVDPSGPAAYFTSLPIKSALRALQIEGIKAEVSQTAGTYVCNHVFYALMHELSTSDQAAGVRGGFIHVPYEDTPTAPTMSIRDMGEGIAVVVRTTLLTPADAKVSAGTLH</sequence>
<dbReference type="PANTHER" id="PTHR23402:SF1">
    <property type="entry name" value="PYROGLUTAMYL-PEPTIDASE I"/>
    <property type="match status" value="1"/>
</dbReference>
<dbReference type="PROSITE" id="PS01334">
    <property type="entry name" value="PYRASE_CYS"/>
    <property type="match status" value="1"/>
</dbReference>
<comment type="caution">
    <text evidence="11">The sequence shown here is derived from an EMBL/GenBank/DDBJ whole genome shotgun (WGS) entry which is preliminary data.</text>
</comment>
<dbReference type="AlphaFoldDB" id="A0A4R5KZU5"/>
<organism evidence="11 12">
    <name type="scientific">Arthrobacter terricola</name>
    <dbReference type="NCBI Taxonomy" id="2547396"/>
    <lineage>
        <taxon>Bacteria</taxon>
        <taxon>Bacillati</taxon>
        <taxon>Actinomycetota</taxon>
        <taxon>Actinomycetes</taxon>
        <taxon>Micrococcales</taxon>
        <taxon>Micrococcaceae</taxon>
        <taxon>Arthrobacter</taxon>
    </lineage>
</organism>
<evidence type="ECO:0000256" key="3">
    <source>
        <dbReference type="ARBA" id="ARBA00004496"/>
    </source>
</evidence>
<dbReference type="GO" id="GO:0016920">
    <property type="term" value="F:pyroglutamyl-peptidase activity"/>
    <property type="evidence" value="ECO:0007669"/>
    <property type="project" value="UniProtKB-EC"/>
</dbReference>
<comment type="catalytic activity">
    <reaction evidence="1 9">
        <text>Release of an N-terminal pyroglutamyl group from a polypeptide, the second amino acid generally not being Pro.</text>
        <dbReference type="EC" id="3.4.19.3"/>
    </reaction>
</comment>
<reference evidence="11 12" key="1">
    <citation type="submission" date="2019-03" db="EMBL/GenBank/DDBJ databases">
        <title>Whole genome sequence of Arthrobacter sp JH1-1.</title>
        <authorList>
            <person name="Trinh H.N."/>
        </authorList>
    </citation>
    <scope>NUCLEOTIDE SEQUENCE [LARGE SCALE GENOMIC DNA]</scope>
    <source>
        <strain evidence="11 12">JH1-1</strain>
    </source>
</reference>
<comment type="function">
    <text evidence="2">Removes 5-oxoproline from various penultimate amino acid residues except L-proline.</text>
</comment>
<evidence type="ECO:0000256" key="4">
    <source>
        <dbReference type="ARBA" id="ARBA00006641"/>
    </source>
</evidence>
<dbReference type="GO" id="GO:0005829">
    <property type="term" value="C:cytosol"/>
    <property type="evidence" value="ECO:0007669"/>
    <property type="project" value="InterPro"/>
</dbReference>
<dbReference type="Proteomes" id="UP000295511">
    <property type="component" value="Unassembled WGS sequence"/>
</dbReference>
<comment type="similarity">
    <text evidence="4">Belongs to the peptidase C15 family.</text>
</comment>
<feature type="active site" evidence="10">
    <location>
        <position position="142"/>
    </location>
</feature>
<dbReference type="EMBL" id="SMRU01000003">
    <property type="protein sequence ID" value="TDG01203.1"/>
    <property type="molecule type" value="Genomic_DNA"/>
</dbReference>
<dbReference type="InterPro" id="IPR000816">
    <property type="entry name" value="Peptidase_C15"/>
</dbReference>
<dbReference type="PROSITE" id="PS01333">
    <property type="entry name" value="PYRASE_GLU"/>
    <property type="match status" value="1"/>
</dbReference>
<dbReference type="NCBIfam" id="NF009676">
    <property type="entry name" value="PRK13197.1"/>
    <property type="match status" value="1"/>
</dbReference>
<evidence type="ECO:0000313" key="12">
    <source>
        <dbReference type="Proteomes" id="UP000295511"/>
    </source>
</evidence>
<dbReference type="PIRSF" id="PIRSF015592">
    <property type="entry name" value="Prld-crbxl_pptds"/>
    <property type="match status" value="1"/>
</dbReference>
<evidence type="ECO:0000256" key="9">
    <source>
        <dbReference type="PROSITE-ProRule" id="PRU10076"/>
    </source>
</evidence>
<gene>
    <name evidence="11" type="primary">pcp</name>
    <name evidence="11" type="ORF">E1809_04065</name>
</gene>
<dbReference type="GO" id="GO:0006508">
    <property type="term" value="P:proteolysis"/>
    <property type="evidence" value="ECO:0007669"/>
    <property type="project" value="UniProtKB-KW"/>
</dbReference>
<dbReference type="SUPFAM" id="SSF53182">
    <property type="entry name" value="Pyrrolidone carboxyl peptidase (pyroglutamate aminopeptidase)"/>
    <property type="match status" value="1"/>
</dbReference>
<evidence type="ECO:0000256" key="8">
    <source>
        <dbReference type="ARBA" id="ARBA00022807"/>
    </source>
</evidence>
<name>A0A4R5KZU5_9MICC</name>
<dbReference type="InterPro" id="IPR029762">
    <property type="entry name" value="PGP-I_bact-type"/>
</dbReference>
<keyword evidence="6" id="KW-0645">Protease</keyword>
<dbReference type="PRINTS" id="PR00706">
    <property type="entry name" value="PYROGLUPTASE"/>
</dbReference>
<comment type="subcellular location">
    <subcellularLocation>
        <location evidence="3">Cytoplasm</location>
    </subcellularLocation>
</comment>
<feature type="active site" evidence="9">
    <location>
        <position position="79"/>
    </location>
</feature>
<dbReference type="InterPro" id="IPR033694">
    <property type="entry name" value="PGPEP1_Cys_AS"/>
</dbReference>
<keyword evidence="5" id="KW-0963">Cytoplasm</keyword>
<keyword evidence="12" id="KW-1185">Reference proteome</keyword>
<evidence type="ECO:0000256" key="2">
    <source>
        <dbReference type="ARBA" id="ARBA00002280"/>
    </source>
</evidence>
<dbReference type="Gene3D" id="3.40.630.20">
    <property type="entry name" value="Peptidase C15, pyroglutamyl peptidase I-like"/>
    <property type="match status" value="1"/>
</dbReference>
<accession>A0A4R5KZU5</accession>
<evidence type="ECO:0000256" key="7">
    <source>
        <dbReference type="ARBA" id="ARBA00022801"/>
    </source>
</evidence>
<protein>
    <recommendedName>
        <fullName evidence="9">Pyroglutamyl-peptidase I</fullName>
        <ecNumber evidence="9">3.4.19.3</ecNumber>
    </recommendedName>
</protein>
<dbReference type="RefSeq" id="WP_133202944.1">
    <property type="nucleotide sequence ID" value="NZ_SMRU01000003.1"/>
</dbReference>